<feature type="region of interest" description="Disordered" evidence="1">
    <location>
        <begin position="76"/>
        <end position="100"/>
    </location>
</feature>
<name>A0A4Z2GML0_9TELE</name>
<protein>
    <submittedName>
        <fullName evidence="2">Uncharacterized protein</fullName>
    </submittedName>
</protein>
<evidence type="ECO:0000313" key="3">
    <source>
        <dbReference type="Proteomes" id="UP000314294"/>
    </source>
</evidence>
<evidence type="ECO:0000256" key="1">
    <source>
        <dbReference type="SAM" id="MobiDB-lite"/>
    </source>
</evidence>
<comment type="caution">
    <text evidence="2">The sequence shown here is derived from an EMBL/GenBank/DDBJ whole genome shotgun (WGS) entry which is preliminary data.</text>
</comment>
<accession>A0A4Z2GML0</accession>
<dbReference type="AlphaFoldDB" id="A0A4Z2GML0"/>
<keyword evidence="3" id="KW-1185">Reference proteome</keyword>
<proteinExistence type="predicted"/>
<dbReference type="Proteomes" id="UP000314294">
    <property type="component" value="Unassembled WGS sequence"/>
</dbReference>
<dbReference type="EMBL" id="SRLO01000483">
    <property type="protein sequence ID" value="TNN54461.1"/>
    <property type="molecule type" value="Genomic_DNA"/>
</dbReference>
<sequence>MMVRRMMAPRMKTRARFWMILQRDGERERERDQPGFTEVLVLHVSHCDPSRADTTGALNPTHWREAEELQASQLTSRNQSADALLEGTAEIHTTNVRESR</sequence>
<evidence type="ECO:0000313" key="2">
    <source>
        <dbReference type="EMBL" id="TNN54461.1"/>
    </source>
</evidence>
<organism evidence="2 3">
    <name type="scientific">Liparis tanakae</name>
    <name type="common">Tanaka's snailfish</name>
    <dbReference type="NCBI Taxonomy" id="230148"/>
    <lineage>
        <taxon>Eukaryota</taxon>
        <taxon>Metazoa</taxon>
        <taxon>Chordata</taxon>
        <taxon>Craniata</taxon>
        <taxon>Vertebrata</taxon>
        <taxon>Euteleostomi</taxon>
        <taxon>Actinopterygii</taxon>
        <taxon>Neopterygii</taxon>
        <taxon>Teleostei</taxon>
        <taxon>Neoteleostei</taxon>
        <taxon>Acanthomorphata</taxon>
        <taxon>Eupercaria</taxon>
        <taxon>Perciformes</taxon>
        <taxon>Cottioidei</taxon>
        <taxon>Cottales</taxon>
        <taxon>Liparidae</taxon>
        <taxon>Liparis</taxon>
    </lineage>
</organism>
<reference evidence="2 3" key="1">
    <citation type="submission" date="2019-03" db="EMBL/GenBank/DDBJ databases">
        <title>First draft genome of Liparis tanakae, snailfish: a comprehensive survey of snailfish specific genes.</title>
        <authorList>
            <person name="Kim W."/>
            <person name="Song I."/>
            <person name="Jeong J.-H."/>
            <person name="Kim D."/>
            <person name="Kim S."/>
            <person name="Ryu S."/>
            <person name="Song J.Y."/>
            <person name="Lee S.K."/>
        </authorList>
    </citation>
    <scope>NUCLEOTIDE SEQUENCE [LARGE SCALE GENOMIC DNA]</scope>
    <source>
        <tissue evidence="2">Muscle</tissue>
    </source>
</reference>
<gene>
    <name evidence="2" type="ORF">EYF80_035299</name>
</gene>